<accession>A0A378MZ89</accession>
<dbReference type="Proteomes" id="UP000254802">
    <property type="component" value="Unassembled WGS sequence"/>
</dbReference>
<dbReference type="SUPFAM" id="SSF53756">
    <property type="entry name" value="UDP-Glycosyltransferase/glycogen phosphorylase"/>
    <property type="match status" value="1"/>
</dbReference>
<dbReference type="CDD" id="cd03789">
    <property type="entry name" value="GT9_LPS_heptosyltransferase"/>
    <property type="match status" value="1"/>
</dbReference>
<gene>
    <name evidence="3" type="ORF">NCTC10638_02052</name>
</gene>
<dbReference type="PANTHER" id="PTHR30160">
    <property type="entry name" value="TETRAACYLDISACCHARIDE 4'-KINASE-RELATED"/>
    <property type="match status" value="1"/>
</dbReference>
<proteinExistence type="predicted"/>
<organism evidence="3 4">
    <name type="scientific">Mannheimia haemolytica</name>
    <name type="common">Pasteurella haemolytica</name>
    <dbReference type="NCBI Taxonomy" id="75985"/>
    <lineage>
        <taxon>Bacteria</taxon>
        <taxon>Pseudomonadati</taxon>
        <taxon>Pseudomonadota</taxon>
        <taxon>Gammaproteobacteria</taxon>
        <taxon>Pasteurellales</taxon>
        <taxon>Pasteurellaceae</taxon>
        <taxon>Mannheimia</taxon>
    </lineage>
</organism>
<dbReference type="GO" id="GO:0009244">
    <property type="term" value="P:lipopolysaccharide core region biosynthetic process"/>
    <property type="evidence" value="ECO:0007669"/>
    <property type="project" value="TreeGrafter"/>
</dbReference>
<dbReference type="Pfam" id="PF01075">
    <property type="entry name" value="Glyco_transf_9"/>
    <property type="match status" value="1"/>
</dbReference>
<name>A0A378MZ89_MANHA</name>
<dbReference type="InterPro" id="IPR051199">
    <property type="entry name" value="LPS_LOS_Heptosyltrfase"/>
</dbReference>
<dbReference type="Gene3D" id="3.40.50.2000">
    <property type="entry name" value="Glycogen Phosphorylase B"/>
    <property type="match status" value="2"/>
</dbReference>
<dbReference type="GO" id="GO:0005829">
    <property type="term" value="C:cytosol"/>
    <property type="evidence" value="ECO:0007669"/>
    <property type="project" value="TreeGrafter"/>
</dbReference>
<dbReference type="PANTHER" id="PTHR30160:SF15">
    <property type="entry name" value="GLYCOSYLTRANSFERASE HI_0523-RELATED"/>
    <property type="match status" value="1"/>
</dbReference>
<evidence type="ECO:0000313" key="3">
    <source>
        <dbReference type="EMBL" id="STY60846.1"/>
    </source>
</evidence>
<dbReference type="EMBL" id="UGPN01000002">
    <property type="protein sequence ID" value="STY60846.1"/>
    <property type="molecule type" value="Genomic_DNA"/>
</dbReference>
<dbReference type="GO" id="GO:0008713">
    <property type="term" value="F:ADP-heptose-lipopolysaccharide heptosyltransferase activity"/>
    <property type="evidence" value="ECO:0007669"/>
    <property type="project" value="TreeGrafter"/>
</dbReference>
<sequence>MNIKATLRKARLVIGKAILDSKNTDLILSEISNKILFLRHDGKIGDYVVSSFVFREIKKQSPQTQIGVVCSQKNRYLFENNPYIDKLYLVKTKSIPDYIRGGKQLAKEQYDVVIDPTVTLRNRDLLFLRTISAKHYVGYQKQKYRLFDLNVEDRKQHFSEIYQDALALIGFENIETQYDVPLNATSNQSIKHYLYENQIRNYIALNLFGAGSARRFSEQKINELLSCLKQHSDKPIVLLTFPEVTAKLCSFTKKYKNIFVYEKTKSVFDSIELIRFADLLISPDTATVHIASGLSKKIIAFYSSDEQNFIHWHPNNQAETHILRFRKSVNDLDFAAIKPEWLK</sequence>
<keyword evidence="1" id="KW-0328">Glycosyltransferase</keyword>
<dbReference type="InterPro" id="IPR002201">
    <property type="entry name" value="Glyco_trans_9"/>
</dbReference>
<evidence type="ECO:0000256" key="1">
    <source>
        <dbReference type="ARBA" id="ARBA00022676"/>
    </source>
</evidence>
<dbReference type="STRING" id="75985.WC39_09645"/>
<dbReference type="AlphaFoldDB" id="A0A378MZ89"/>
<evidence type="ECO:0000256" key="2">
    <source>
        <dbReference type="ARBA" id="ARBA00022679"/>
    </source>
</evidence>
<protein>
    <submittedName>
        <fullName evidence="3">Lipopolysaccharide core biosynthesis protein</fullName>
    </submittedName>
</protein>
<evidence type="ECO:0000313" key="4">
    <source>
        <dbReference type="Proteomes" id="UP000254802"/>
    </source>
</evidence>
<reference evidence="3 4" key="1">
    <citation type="submission" date="2018-06" db="EMBL/GenBank/DDBJ databases">
        <authorList>
            <consortium name="Pathogen Informatics"/>
            <person name="Doyle S."/>
        </authorList>
    </citation>
    <scope>NUCLEOTIDE SEQUENCE [LARGE SCALE GENOMIC DNA]</scope>
    <source>
        <strain evidence="3 4">NCTC10638</strain>
    </source>
</reference>
<keyword evidence="2" id="KW-0808">Transferase</keyword>